<dbReference type="EMBL" id="BK032675">
    <property type="protein sequence ID" value="DAF54234.1"/>
    <property type="molecule type" value="Genomic_DNA"/>
</dbReference>
<proteinExistence type="predicted"/>
<evidence type="ECO:0000313" key="1">
    <source>
        <dbReference type="EMBL" id="DAF54234.1"/>
    </source>
</evidence>
<organism evidence="1">
    <name type="scientific">Siphoviridae sp. ct8hB11</name>
    <dbReference type="NCBI Taxonomy" id="2827790"/>
    <lineage>
        <taxon>Viruses</taxon>
        <taxon>Duplodnaviria</taxon>
        <taxon>Heunggongvirae</taxon>
        <taxon>Uroviricota</taxon>
        <taxon>Caudoviricetes</taxon>
    </lineage>
</organism>
<reference evidence="1" key="1">
    <citation type="journal article" date="2021" name="Proc. Natl. Acad. Sci. U.S.A.">
        <title>A Catalog of Tens of Thousands of Viruses from Human Metagenomes Reveals Hidden Associations with Chronic Diseases.</title>
        <authorList>
            <person name="Tisza M.J."/>
            <person name="Buck C.B."/>
        </authorList>
    </citation>
    <scope>NUCLEOTIDE SEQUENCE</scope>
    <source>
        <strain evidence="1">Ct8hB11</strain>
    </source>
</reference>
<protein>
    <submittedName>
        <fullName evidence="1">Uncharacterized protein</fullName>
    </submittedName>
</protein>
<name>A0A8S5SUI9_9CAUD</name>
<sequence>MTENMKTKAFKRRGGCDEDCMNCPYPDCYKPTMECKTDTFVSALLRERPSKEKSALHMFTVELGGAGTNRPNLSRKFYL</sequence>
<accession>A0A8S5SUI9</accession>